<keyword evidence="3" id="KW-1185">Reference proteome</keyword>
<dbReference type="EMBL" id="VHII01000009">
    <property type="protein sequence ID" value="KAF1385378.1"/>
    <property type="molecule type" value="Genomic_DNA"/>
</dbReference>
<feature type="region of interest" description="Disordered" evidence="1">
    <location>
        <begin position="33"/>
        <end position="57"/>
    </location>
</feature>
<comment type="caution">
    <text evidence="2">The sequence shown here is derived from an EMBL/GenBank/DDBJ whole genome shotgun (WGS) entry which is preliminary data.</text>
</comment>
<sequence>MDVVLVWTAAGVQSDNRTVGLVITTTMTSLQGLAERRQRSSRQTAGLHGAARRTKRAGCRIETARTTGDGGNTLRVPVGRFSAGFGSSVPDKLRLPRGSEMKIWRRLSDMASCLISANQDERKTTPKLA</sequence>
<evidence type="ECO:0000256" key="1">
    <source>
        <dbReference type="SAM" id="MobiDB-lite"/>
    </source>
</evidence>
<accession>A0A6A5F1S4</accession>
<gene>
    <name evidence="2" type="ORF">PFLUV_G00107130</name>
</gene>
<evidence type="ECO:0000313" key="3">
    <source>
        <dbReference type="Proteomes" id="UP000465112"/>
    </source>
</evidence>
<name>A0A6A5F1S4_PERFL</name>
<protein>
    <submittedName>
        <fullName evidence="2">Uncharacterized protein</fullName>
    </submittedName>
</protein>
<evidence type="ECO:0000313" key="2">
    <source>
        <dbReference type="EMBL" id="KAF1385378.1"/>
    </source>
</evidence>
<reference evidence="2 3" key="1">
    <citation type="submission" date="2019-06" db="EMBL/GenBank/DDBJ databases">
        <title>A chromosome-scale genome assembly of the European perch, Perca fluviatilis.</title>
        <authorList>
            <person name="Roques C."/>
            <person name="Zahm M."/>
            <person name="Cabau C."/>
            <person name="Klopp C."/>
            <person name="Bouchez O."/>
            <person name="Donnadieu C."/>
            <person name="Kuhl H."/>
            <person name="Gislard M."/>
            <person name="Guendouz S."/>
            <person name="Journot L."/>
            <person name="Haffray P."/>
            <person name="Bestin A."/>
            <person name="Morvezen R."/>
            <person name="Feron R."/>
            <person name="Wen M."/>
            <person name="Jouanno E."/>
            <person name="Herpin A."/>
            <person name="Schartl M."/>
            <person name="Postlethwait J."/>
            <person name="Schaerlinger B."/>
            <person name="Chardard D."/>
            <person name="Lecocq T."/>
            <person name="Poncet C."/>
            <person name="Jaffrelo L."/>
            <person name="Lampietro C."/>
            <person name="Guiguen Y."/>
        </authorList>
    </citation>
    <scope>NUCLEOTIDE SEQUENCE [LARGE SCALE GENOMIC DNA]</scope>
    <source>
        <tissue evidence="2">Blood</tissue>
    </source>
</reference>
<dbReference type="AlphaFoldDB" id="A0A6A5F1S4"/>
<proteinExistence type="predicted"/>
<dbReference type="Proteomes" id="UP000465112">
    <property type="component" value="Chromosome 9"/>
</dbReference>
<organism evidence="2 3">
    <name type="scientific">Perca fluviatilis</name>
    <name type="common">European perch</name>
    <dbReference type="NCBI Taxonomy" id="8168"/>
    <lineage>
        <taxon>Eukaryota</taxon>
        <taxon>Metazoa</taxon>
        <taxon>Chordata</taxon>
        <taxon>Craniata</taxon>
        <taxon>Vertebrata</taxon>
        <taxon>Euteleostomi</taxon>
        <taxon>Actinopterygii</taxon>
        <taxon>Neopterygii</taxon>
        <taxon>Teleostei</taxon>
        <taxon>Neoteleostei</taxon>
        <taxon>Acanthomorphata</taxon>
        <taxon>Eupercaria</taxon>
        <taxon>Perciformes</taxon>
        <taxon>Percoidei</taxon>
        <taxon>Percidae</taxon>
        <taxon>Percinae</taxon>
        <taxon>Perca</taxon>
    </lineage>
</organism>